<dbReference type="EMBL" id="CAJFDI010000006">
    <property type="protein sequence ID" value="CAD5234188.1"/>
    <property type="molecule type" value="Genomic_DNA"/>
</dbReference>
<dbReference type="GO" id="GO:0005886">
    <property type="term" value="C:plasma membrane"/>
    <property type="evidence" value="ECO:0007669"/>
    <property type="project" value="UniProtKB-SubCell"/>
</dbReference>
<sequence length="644" mass="74164">MLGPQAMILFLCVGMISAQDVMQDMQDDYNILDWNFPTAAVSTVELSCGVCINFLLQMVSTMAFLRKYLINHPVISWSGRPFSIVTHGSLIFKPAHQSHTDPFYRDNAVLNPYVNRRLPSTYKPPPPPSYHPESRTSHPINIQNNRISPTTTQSDVVDYRTVEDVGKKIEERISITEEPDGPGEFDNYMVLGPDNTLNPKEPEVADYINPTSINVEITECKPDKIVIKELLADYNAHQTPSEIGVEVFIEVWMQEINALNERTADFDSEIYVSEIWTDHALRYDHMRPCRTNLSVSYDILDKIWKPNTVFINSKSAHIHKSPFPNIFIMIYSNGSVWVNERIQVKGPCDMEFSSFPLDRQTCQLTLESFNYNNQEVDMKWLSIRPPLVLLKEPIILPDFVLSNYSTYLTKVEYPAGIWNELTMTFTFDRRFGWYALQAYFPTYMTIFISWISFCLGAKMIPARTMLGVNSLLALTFQFGNIMRNLPRVSYVKALDVWMLVCLFFVFASLVELAIVGSMANNRDKAQNKPKSRSPSPKLTISEKSEEVSNAVSQTSPRRHQIYAQMAFTDDRVEHSFQPSQSSKNAFQEFYEVASAYWKRINRNTNHYVANLTTDQIDQISMFVFPSLFALFNVVYWSYYLNQEN</sequence>
<keyword evidence="6 11" id="KW-0732">Signal</keyword>
<evidence type="ECO:0000256" key="2">
    <source>
        <dbReference type="ARBA" id="ARBA00004236"/>
    </source>
</evidence>
<evidence type="ECO:0000256" key="4">
    <source>
        <dbReference type="ARBA" id="ARBA00022475"/>
    </source>
</evidence>
<evidence type="ECO:0000256" key="12">
    <source>
        <dbReference type="SAM" id="MobiDB-lite"/>
    </source>
</evidence>
<dbReference type="CDD" id="cd19049">
    <property type="entry name" value="LGIC_TM_anion"/>
    <property type="match status" value="1"/>
</dbReference>
<keyword evidence="4" id="KW-1003">Cell membrane</keyword>
<name>A0A7I8X058_BURXY</name>
<evidence type="ECO:0000256" key="6">
    <source>
        <dbReference type="ARBA" id="ARBA00022729"/>
    </source>
</evidence>
<dbReference type="InterPro" id="IPR036719">
    <property type="entry name" value="Neuro-gated_channel_TM_sf"/>
</dbReference>
<dbReference type="GO" id="GO:0005230">
    <property type="term" value="F:extracellular ligand-gated monoatomic ion channel activity"/>
    <property type="evidence" value="ECO:0007669"/>
    <property type="project" value="InterPro"/>
</dbReference>
<evidence type="ECO:0000313" key="15">
    <source>
        <dbReference type="EMBL" id="CAD5234188.1"/>
    </source>
</evidence>
<evidence type="ECO:0000256" key="5">
    <source>
        <dbReference type="ARBA" id="ARBA00022692"/>
    </source>
</evidence>
<protein>
    <submittedName>
        <fullName evidence="15">(pine wood nematode) hypothetical protein</fullName>
    </submittedName>
</protein>
<accession>A0A7I8X058</accession>
<evidence type="ECO:0000256" key="7">
    <source>
        <dbReference type="ARBA" id="ARBA00022989"/>
    </source>
</evidence>
<gene>
    <name evidence="15" type="ORF">BXYJ_LOCUS14279</name>
</gene>
<dbReference type="EMBL" id="CAJFCV020000006">
    <property type="protein sequence ID" value="CAG9129808.1"/>
    <property type="molecule type" value="Genomic_DNA"/>
</dbReference>
<dbReference type="Gene3D" id="2.70.170.10">
    <property type="entry name" value="Neurotransmitter-gated ion-channel ligand-binding domain"/>
    <property type="match status" value="1"/>
</dbReference>
<dbReference type="InterPro" id="IPR006029">
    <property type="entry name" value="Neurotrans-gated_channel_TM"/>
</dbReference>
<evidence type="ECO:0000256" key="9">
    <source>
        <dbReference type="ARBA" id="ARBA00023136"/>
    </source>
</evidence>
<feature type="region of interest" description="Disordered" evidence="12">
    <location>
        <begin position="120"/>
        <end position="152"/>
    </location>
</feature>
<keyword evidence="5 11" id="KW-0812">Transmembrane</keyword>
<dbReference type="GO" id="GO:0004888">
    <property type="term" value="F:transmembrane signaling receptor activity"/>
    <property type="evidence" value="ECO:0007669"/>
    <property type="project" value="InterPro"/>
</dbReference>
<dbReference type="InterPro" id="IPR018000">
    <property type="entry name" value="Neurotransmitter_ion_chnl_CS"/>
</dbReference>
<feature type="domain" description="Neurotransmitter-gated ion-channel ligand-binding" evidence="13">
    <location>
        <begin position="226"/>
        <end position="430"/>
    </location>
</feature>
<dbReference type="AlphaFoldDB" id="A0A7I8X058"/>
<keyword evidence="9 11" id="KW-0472">Membrane</keyword>
<keyword evidence="10 11" id="KW-0407">Ion channel</keyword>
<evidence type="ECO:0000256" key="10">
    <source>
        <dbReference type="ARBA" id="ARBA00023303"/>
    </source>
</evidence>
<feature type="chain" id="PRO_5036509383" evidence="11">
    <location>
        <begin position="19"/>
        <end position="644"/>
    </location>
</feature>
<evidence type="ECO:0000256" key="1">
    <source>
        <dbReference type="ARBA" id="ARBA00004141"/>
    </source>
</evidence>
<dbReference type="SUPFAM" id="SSF90112">
    <property type="entry name" value="Neurotransmitter-gated ion-channel transmembrane pore"/>
    <property type="match status" value="1"/>
</dbReference>
<dbReference type="Gene3D" id="1.20.58.390">
    <property type="entry name" value="Neurotransmitter-gated ion-channel transmembrane domain"/>
    <property type="match status" value="1"/>
</dbReference>
<dbReference type="InterPro" id="IPR006201">
    <property type="entry name" value="Neur_channel"/>
</dbReference>
<feature type="compositionally biased region" description="Polar residues" evidence="12">
    <location>
        <begin position="137"/>
        <end position="152"/>
    </location>
</feature>
<dbReference type="Proteomes" id="UP000582659">
    <property type="component" value="Unassembled WGS sequence"/>
</dbReference>
<dbReference type="PRINTS" id="PR00252">
    <property type="entry name" value="NRIONCHANNEL"/>
</dbReference>
<dbReference type="SUPFAM" id="SSF63712">
    <property type="entry name" value="Nicotinic receptor ligand binding domain-like"/>
    <property type="match status" value="1"/>
</dbReference>
<reference evidence="15" key="1">
    <citation type="submission" date="2020-09" db="EMBL/GenBank/DDBJ databases">
        <authorList>
            <person name="Kikuchi T."/>
        </authorList>
    </citation>
    <scope>NUCLEOTIDE SEQUENCE</scope>
    <source>
        <strain evidence="15">Ka4C1</strain>
    </source>
</reference>
<dbReference type="SMR" id="A0A7I8X058"/>
<proteinExistence type="inferred from homology"/>
<feature type="transmembrane region" description="Helical" evidence="11">
    <location>
        <begin position="497"/>
        <end position="519"/>
    </location>
</feature>
<dbReference type="Proteomes" id="UP000659654">
    <property type="component" value="Unassembled WGS sequence"/>
</dbReference>
<dbReference type="InterPro" id="IPR036734">
    <property type="entry name" value="Neur_chan_lig-bd_sf"/>
</dbReference>
<evidence type="ECO:0000256" key="8">
    <source>
        <dbReference type="ARBA" id="ARBA00023065"/>
    </source>
</evidence>
<dbReference type="Pfam" id="PF02932">
    <property type="entry name" value="Neur_chan_memb"/>
    <property type="match status" value="1"/>
</dbReference>
<organism evidence="15 16">
    <name type="scientific">Bursaphelenchus xylophilus</name>
    <name type="common">Pinewood nematode worm</name>
    <name type="synonym">Aphelenchoides xylophilus</name>
    <dbReference type="NCBI Taxonomy" id="6326"/>
    <lineage>
        <taxon>Eukaryota</taxon>
        <taxon>Metazoa</taxon>
        <taxon>Ecdysozoa</taxon>
        <taxon>Nematoda</taxon>
        <taxon>Chromadorea</taxon>
        <taxon>Rhabditida</taxon>
        <taxon>Tylenchina</taxon>
        <taxon>Tylenchomorpha</taxon>
        <taxon>Aphelenchoidea</taxon>
        <taxon>Aphelenchoididae</taxon>
        <taxon>Bursaphelenchus</taxon>
    </lineage>
</organism>
<comment type="similarity">
    <text evidence="11">Belongs to the ligand-gated ion channel (TC 1.A.9) family.</text>
</comment>
<dbReference type="CDD" id="cd18990">
    <property type="entry name" value="LGIC_ECD_GABAAR"/>
    <property type="match status" value="1"/>
</dbReference>
<evidence type="ECO:0000259" key="14">
    <source>
        <dbReference type="Pfam" id="PF02932"/>
    </source>
</evidence>
<keyword evidence="16" id="KW-1185">Reference proteome</keyword>
<dbReference type="Pfam" id="PF02931">
    <property type="entry name" value="Neur_chan_LBD"/>
    <property type="match status" value="1"/>
</dbReference>
<dbReference type="OrthoDB" id="8890589at2759"/>
<evidence type="ECO:0000259" key="13">
    <source>
        <dbReference type="Pfam" id="PF02931"/>
    </source>
</evidence>
<dbReference type="PROSITE" id="PS00236">
    <property type="entry name" value="NEUROTR_ION_CHANNEL"/>
    <property type="match status" value="1"/>
</dbReference>
<keyword evidence="8 11" id="KW-0406">Ion transport</keyword>
<dbReference type="InterPro" id="IPR006028">
    <property type="entry name" value="GABAA/Glycine_rcpt"/>
</dbReference>
<comment type="caution">
    <text evidence="15">The sequence shown here is derived from an EMBL/GenBank/DDBJ whole genome shotgun (WGS) entry which is preliminary data.</text>
</comment>
<feature type="transmembrane region" description="Helical" evidence="11">
    <location>
        <begin position="465"/>
        <end position="485"/>
    </location>
</feature>
<keyword evidence="3 11" id="KW-0813">Transport</keyword>
<dbReference type="PRINTS" id="PR00253">
    <property type="entry name" value="GABAARECEPTR"/>
</dbReference>
<comment type="subcellular location">
    <subcellularLocation>
        <location evidence="2">Cell membrane</location>
    </subcellularLocation>
    <subcellularLocation>
        <location evidence="1">Membrane</location>
        <topology evidence="1">Multi-pass membrane protein</topology>
    </subcellularLocation>
</comment>
<keyword evidence="7 11" id="KW-1133">Transmembrane helix</keyword>
<dbReference type="InterPro" id="IPR006202">
    <property type="entry name" value="Neur_chan_lig-bd"/>
</dbReference>
<feature type="transmembrane region" description="Helical" evidence="11">
    <location>
        <begin position="619"/>
        <end position="638"/>
    </location>
</feature>
<dbReference type="PANTHER" id="PTHR18945">
    <property type="entry name" value="NEUROTRANSMITTER GATED ION CHANNEL"/>
    <property type="match status" value="1"/>
</dbReference>
<dbReference type="InterPro" id="IPR038050">
    <property type="entry name" value="Neuro_actylchol_rec"/>
</dbReference>
<feature type="transmembrane region" description="Helical" evidence="11">
    <location>
        <begin position="431"/>
        <end position="453"/>
    </location>
</feature>
<feature type="signal peptide" evidence="11">
    <location>
        <begin position="1"/>
        <end position="18"/>
    </location>
</feature>
<evidence type="ECO:0000256" key="3">
    <source>
        <dbReference type="ARBA" id="ARBA00022448"/>
    </source>
</evidence>
<feature type="domain" description="Neurotransmitter-gated ion-channel transmembrane" evidence="14">
    <location>
        <begin position="439"/>
        <end position="636"/>
    </location>
</feature>
<evidence type="ECO:0000313" key="16">
    <source>
        <dbReference type="Proteomes" id="UP000659654"/>
    </source>
</evidence>
<evidence type="ECO:0000256" key="11">
    <source>
        <dbReference type="RuleBase" id="RU000687"/>
    </source>
</evidence>